<dbReference type="RefSeq" id="WP_088075875.1">
    <property type="nucleotide sequence ID" value="NZ_JAHQCR010000017.1"/>
</dbReference>
<proteinExistence type="predicted"/>
<organism evidence="1 2">
    <name type="scientific">Evansella alkalicola</name>
    <dbReference type="NCBI Taxonomy" id="745819"/>
    <lineage>
        <taxon>Bacteria</taxon>
        <taxon>Bacillati</taxon>
        <taxon>Bacillota</taxon>
        <taxon>Bacilli</taxon>
        <taxon>Bacillales</taxon>
        <taxon>Bacillaceae</taxon>
        <taxon>Evansella</taxon>
    </lineage>
</organism>
<reference evidence="1 2" key="1">
    <citation type="submission" date="2021-06" db="EMBL/GenBank/DDBJ databases">
        <title>Bacillus sp. RD4P76, an endophyte from a halophyte.</title>
        <authorList>
            <person name="Sun J.-Q."/>
        </authorList>
    </citation>
    <scope>NUCLEOTIDE SEQUENCE [LARGE SCALE GENOMIC DNA]</scope>
    <source>
        <strain evidence="1 2">JCM 17098</strain>
    </source>
</reference>
<evidence type="ECO:0000313" key="2">
    <source>
        <dbReference type="Proteomes" id="UP000790580"/>
    </source>
</evidence>
<comment type="caution">
    <text evidence="1">The sequence shown here is derived from an EMBL/GenBank/DDBJ whole genome shotgun (WGS) entry which is preliminary data.</text>
</comment>
<gene>
    <name evidence="1" type="ORF">KS407_03575</name>
</gene>
<dbReference type="EMBL" id="JAHQCR010000017">
    <property type="protein sequence ID" value="MBU9720523.1"/>
    <property type="molecule type" value="Genomic_DNA"/>
</dbReference>
<sequence>MKQRRIKWIFILTTFFLVTVVWSLSYAHLSKATIEEKNEDLSIVQKEAPMHMITELFLSKNIQIGSHEEELYQELGEPLETGMYNGGYYFAYDILTYFVNPDSEKVNAMAFPGEALDLAEWQQVEAEIQHDLKYTGLNEMDGLWNEIYDWEEYDLMIERDTKEEGPMYLWLMEDSLFYDETY</sequence>
<keyword evidence="2" id="KW-1185">Reference proteome</keyword>
<protein>
    <submittedName>
        <fullName evidence="1">Uncharacterized protein</fullName>
    </submittedName>
</protein>
<accession>A0ABS6JPN2</accession>
<name>A0ABS6JPN2_9BACI</name>
<dbReference type="Proteomes" id="UP000790580">
    <property type="component" value="Unassembled WGS sequence"/>
</dbReference>
<evidence type="ECO:0000313" key="1">
    <source>
        <dbReference type="EMBL" id="MBU9720523.1"/>
    </source>
</evidence>